<feature type="compositionally biased region" description="Polar residues" evidence="1">
    <location>
        <begin position="1"/>
        <end position="11"/>
    </location>
</feature>
<accession>A0A8S9Q8M8</accession>
<sequence length="133" mass="14997">DDDAQSSASHLSESKTSEADEGNTRPPRVKASKARRKKTIEGKGLSEFQTIWYIKQQDMAMKERLSKMSLLGSLIAKREPLSECEEALKKKLINDLLAVYVYVCVVCLSLCLDRLLEFLCSCSPCLCLLFLFK</sequence>
<dbReference type="Proteomes" id="UP000712600">
    <property type="component" value="Unassembled WGS sequence"/>
</dbReference>
<evidence type="ECO:0000313" key="2">
    <source>
        <dbReference type="EMBL" id="KAF3536193.1"/>
    </source>
</evidence>
<gene>
    <name evidence="2" type="ORF">F2Q69_00020825</name>
</gene>
<dbReference type="EMBL" id="QGKX02001290">
    <property type="protein sequence ID" value="KAF3536193.1"/>
    <property type="molecule type" value="Genomic_DNA"/>
</dbReference>
<proteinExistence type="predicted"/>
<evidence type="ECO:0000256" key="1">
    <source>
        <dbReference type="SAM" id="MobiDB-lite"/>
    </source>
</evidence>
<reference evidence="2" key="1">
    <citation type="submission" date="2019-12" db="EMBL/GenBank/DDBJ databases">
        <title>Genome sequencing and annotation of Brassica cretica.</title>
        <authorList>
            <person name="Studholme D.J."/>
            <person name="Sarris P."/>
        </authorList>
    </citation>
    <scope>NUCLEOTIDE SEQUENCE</scope>
    <source>
        <strain evidence="2">PFS-109/04</strain>
        <tissue evidence="2">Leaf</tissue>
    </source>
</reference>
<protein>
    <submittedName>
        <fullName evidence="2">Uncharacterized protein</fullName>
    </submittedName>
</protein>
<dbReference type="AlphaFoldDB" id="A0A8S9Q8M8"/>
<evidence type="ECO:0000313" key="3">
    <source>
        <dbReference type="Proteomes" id="UP000712600"/>
    </source>
</evidence>
<feature type="non-terminal residue" evidence="2">
    <location>
        <position position="1"/>
    </location>
</feature>
<comment type="caution">
    <text evidence="2">The sequence shown here is derived from an EMBL/GenBank/DDBJ whole genome shotgun (WGS) entry which is preliminary data.</text>
</comment>
<feature type="compositionally biased region" description="Basic residues" evidence="1">
    <location>
        <begin position="27"/>
        <end position="38"/>
    </location>
</feature>
<feature type="region of interest" description="Disordered" evidence="1">
    <location>
        <begin position="1"/>
        <end position="39"/>
    </location>
</feature>
<organism evidence="2 3">
    <name type="scientific">Brassica cretica</name>
    <name type="common">Mustard</name>
    <dbReference type="NCBI Taxonomy" id="69181"/>
    <lineage>
        <taxon>Eukaryota</taxon>
        <taxon>Viridiplantae</taxon>
        <taxon>Streptophyta</taxon>
        <taxon>Embryophyta</taxon>
        <taxon>Tracheophyta</taxon>
        <taxon>Spermatophyta</taxon>
        <taxon>Magnoliopsida</taxon>
        <taxon>eudicotyledons</taxon>
        <taxon>Gunneridae</taxon>
        <taxon>Pentapetalae</taxon>
        <taxon>rosids</taxon>
        <taxon>malvids</taxon>
        <taxon>Brassicales</taxon>
        <taxon>Brassicaceae</taxon>
        <taxon>Brassiceae</taxon>
        <taxon>Brassica</taxon>
    </lineage>
</organism>
<name>A0A8S9Q8M8_BRACR</name>